<dbReference type="EMBL" id="CP000614">
    <property type="protein sequence ID" value="ABO55118.1"/>
    <property type="molecule type" value="Genomic_DNA"/>
</dbReference>
<feature type="compositionally biased region" description="Polar residues" evidence="7">
    <location>
        <begin position="337"/>
        <end position="350"/>
    </location>
</feature>
<dbReference type="SUPFAM" id="SSF53335">
    <property type="entry name" value="S-adenosyl-L-methionine-dependent methyltransferases"/>
    <property type="match status" value="1"/>
</dbReference>
<dbReference type="InterPro" id="IPR002052">
    <property type="entry name" value="DNA_methylase_N6_adenine_CS"/>
</dbReference>
<keyword evidence="3" id="KW-0489">Methyltransferase</keyword>
<dbReference type="PANTHER" id="PTHR33841">
    <property type="entry name" value="DNA METHYLTRANSFERASE YEEA-RELATED"/>
    <property type="match status" value="1"/>
</dbReference>
<evidence type="ECO:0000313" key="10">
    <source>
        <dbReference type="Proteomes" id="UP000002287"/>
    </source>
</evidence>
<feature type="region of interest" description="Disordered" evidence="7">
    <location>
        <begin position="581"/>
        <end position="663"/>
    </location>
</feature>
<dbReference type="Gene3D" id="3.40.50.150">
    <property type="entry name" value="Vaccinia Virus protein VP39"/>
    <property type="match status" value="1"/>
</dbReference>
<evidence type="ECO:0000313" key="9">
    <source>
        <dbReference type="EMBL" id="ABO55118.1"/>
    </source>
</evidence>
<dbReference type="EC" id="2.1.1.72" evidence="2"/>
<dbReference type="HOGENOM" id="CLU_413714_0_0_4"/>
<dbReference type="InterPro" id="IPR029063">
    <property type="entry name" value="SAM-dependent_MTases_sf"/>
</dbReference>
<evidence type="ECO:0000256" key="3">
    <source>
        <dbReference type="ARBA" id="ARBA00022603"/>
    </source>
</evidence>
<dbReference type="eggNOG" id="COG0827">
    <property type="taxonomic scope" value="Bacteria"/>
</dbReference>
<dbReference type="KEGG" id="bvi:Bcep1808_2116"/>
<dbReference type="GO" id="GO:0003676">
    <property type="term" value="F:nucleic acid binding"/>
    <property type="evidence" value="ECO:0007669"/>
    <property type="project" value="InterPro"/>
</dbReference>
<gene>
    <name evidence="9" type="ordered locus">Bcep1808_2116</name>
</gene>
<dbReference type="Proteomes" id="UP000002287">
    <property type="component" value="Chromosome 1"/>
</dbReference>
<comment type="catalytic activity">
    <reaction evidence="6">
        <text>a 2'-deoxyadenosine in DNA + S-adenosyl-L-methionine = an N(6)-methyl-2'-deoxyadenosine in DNA + S-adenosyl-L-homocysteine + H(+)</text>
        <dbReference type="Rhea" id="RHEA:15197"/>
        <dbReference type="Rhea" id="RHEA-COMP:12418"/>
        <dbReference type="Rhea" id="RHEA-COMP:12419"/>
        <dbReference type="ChEBI" id="CHEBI:15378"/>
        <dbReference type="ChEBI" id="CHEBI:57856"/>
        <dbReference type="ChEBI" id="CHEBI:59789"/>
        <dbReference type="ChEBI" id="CHEBI:90615"/>
        <dbReference type="ChEBI" id="CHEBI:90616"/>
        <dbReference type="EC" id="2.1.1.72"/>
    </reaction>
</comment>
<feature type="domain" description="Type II methyltransferase M.TaqI-like" evidence="8">
    <location>
        <begin position="126"/>
        <end position="222"/>
    </location>
</feature>
<dbReference type="PRINTS" id="PR00507">
    <property type="entry name" value="N12N6MTFRASE"/>
</dbReference>
<evidence type="ECO:0000256" key="1">
    <source>
        <dbReference type="ARBA" id="ARBA00006594"/>
    </source>
</evidence>
<feature type="compositionally biased region" description="Basic and acidic residues" evidence="7">
    <location>
        <begin position="606"/>
        <end position="615"/>
    </location>
</feature>
<organism evidence="9 10">
    <name type="scientific">Burkholderia vietnamiensis (strain G4 / LMG 22486)</name>
    <name type="common">Burkholderia cepacia (strain R1808)</name>
    <dbReference type="NCBI Taxonomy" id="269482"/>
    <lineage>
        <taxon>Bacteria</taxon>
        <taxon>Pseudomonadati</taxon>
        <taxon>Pseudomonadota</taxon>
        <taxon>Betaproteobacteria</taxon>
        <taxon>Burkholderiales</taxon>
        <taxon>Burkholderiaceae</taxon>
        <taxon>Burkholderia</taxon>
        <taxon>Burkholderia cepacia complex</taxon>
    </lineage>
</organism>
<keyword evidence="5" id="KW-0949">S-adenosyl-L-methionine</keyword>
<dbReference type="InterPro" id="IPR011639">
    <property type="entry name" value="MethylTrfase_TaqI-like_dom"/>
</dbReference>
<protein>
    <recommendedName>
        <fullName evidence="2">site-specific DNA-methyltransferase (adenine-specific)</fullName>
        <ecNumber evidence="2">2.1.1.72</ecNumber>
    </recommendedName>
</protein>
<dbReference type="PROSITE" id="PS00092">
    <property type="entry name" value="N6_MTASE"/>
    <property type="match status" value="1"/>
</dbReference>
<dbReference type="CDD" id="cd02440">
    <property type="entry name" value="AdoMet_MTases"/>
    <property type="match status" value="1"/>
</dbReference>
<dbReference type="GO" id="GO:0032259">
    <property type="term" value="P:methylation"/>
    <property type="evidence" value="ECO:0007669"/>
    <property type="project" value="UniProtKB-KW"/>
</dbReference>
<evidence type="ECO:0000256" key="2">
    <source>
        <dbReference type="ARBA" id="ARBA00011900"/>
    </source>
</evidence>
<feature type="region of interest" description="Disordered" evidence="7">
    <location>
        <begin position="243"/>
        <end position="287"/>
    </location>
</feature>
<feature type="region of interest" description="Disordered" evidence="7">
    <location>
        <begin position="326"/>
        <end position="352"/>
    </location>
</feature>
<sequence>MFDAIRALDRASALSAGDRKRRGVVYTPVALAQSMCEMLAPSLAERVLEPSCGRGVFVFALLHWQRERHGLTWEQAARWAERRLFAGDLDPLALADLAELWAIHFRRHGVRSDFSANLRAGDALFEGYGDERFDAVLGNPPYVRIQNLPASTREAIRDRFSSCAKGNVDLYYAFCEKALDVARRVSFVVPNSLLSNASAKALREKMAPRLTRLIDFGTRRIFAPASAYACVFLVEPLVAAPSASESASPPALAPSSPSRRSPRASARSPSDVRPMANTGPKGKTILGRFNLPEEGGVWRALPFEAFAGRDGRWSLSSLSDPSELSMSTAHASRKNANDSASPADSGTTAKFSAPAQRLGDLADVFMGFGTNGDRCFLLPPGHINATRRGAAWAFKDPLAGVARSIDLALCPRVLKLTKVRDKAAAIDPLGPRIVCPYDVSWSLIPEKDLPTDALGWFSARRAALLARDKGQIDGYDGWHAFGRRQGFFDFAPADRLLLVPAMASSPLSPIDVRAGELGGRFVFTSGFVVRAKNPADTDRVAAFLRSDACWAQLLRAGRAWTGAKDYRSFGARLLRDLSVPAPSAAKQPGNALPAAAQPGVQPTASAERRGARERGQASTHSSRPRPTSARRAPPRTNRLAKGASSAASTIGASRRNPTPSLPT</sequence>
<comment type="similarity">
    <text evidence="1">Belongs to the N(4)/N(6)-methyltransferase family.</text>
</comment>
<feature type="compositionally biased region" description="Low complexity" evidence="7">
    <location>
        <begin position="243"/>
        <end position="269"/>
    </location>
</feature>
<dbReference type="GO" id="GO:0009007">
    <property type="term" value="F:site-specific DNA-methyltransferase (adenine-specific) activity"/>
    <property type="evidence" value="ECO:0007669"/>
    <property type="project" value="UniProtKB-EC"/>
</dbReference>
<evidence type="ECO:0000256" key="5">
    <source>
        <dbReference type="ARBA" id="ARBA00022691"/>
    </source>
</evidence>
<reference evidence="10" key="1">
    <citation type="submission" date="2007-03" db="EMBL/GenBank/DDBJ databases">
        <title>Complete sequence of chromosome 1 of Burkholderia vietnamiensis G4.</title>
        <authorList>
            <consortium name="US DOE Joint Genome Institute"/>
            <person name="Copeland A."/>
            <person name="Lucas S."/>
            <person name="Lapidus A."/>
            <person name="Barry K."/>
            <person name="Detter J.C."/>
            <person name="Glavina del Rio T."/>
            <person name="Hammon N."/>
            <person name="Israni S."/>
            <person name="Dalin E."/>
            <person name="Tice H."/>
            <person name="Pitluck S."/>
            <person name="Chain P."/>
            <person name="Malfatti S."/>
            <person name="Shin M."/>
            <person name="Vergez L."/>
            <person name="Schmutz J."/>
            <person name="Larimer F."/>
            <person name="Land M."/>
            <person name="Hauser L."/>
            <person name="Kyrpides N."/>
            <person name="Tiedje J."/>
            <person name="Richardson P."/>
        </authorList>
    </citation>
    <scope>NUCLEOTIDE SEQUENCE [LARGE SCALE GENOMIC DNA]</scope>
    <source>
        <strain evidence="10">G4 / LMG 22486</strain>
    </source>
</reference>
<dbReference type="InterPro" id="IPR050953">
    <property type="entry name" value="N4_N6_ade-DNA_methylase"/>
</dbReference>
<evidence type="ECO:0000256" key="4">
    <source>
        <dbReference type="ARBA" id="ARBA00022679"/>
    </source>
</evidence>
<dbReference type="Pfam" id="PF07669">
    <property type="entry name" value="Eco57I"/>
    <property type="match status" value="1"/>
</dbReference>
<feature type="compositionally biased region" description="Low complexity" evidence="7">
    <location>
        <begin position="616"/>
        <end position="653"/>
    </location>
</feature>
<evidence type="ECO:0000256" key="7">
    <source>
        <dbReference type="SAM" id="MobiDB-lite"/>
    </source>
</evidence>
<accession>A4JFR5</accession>
<keyword evidence="4" id="KW-0808">Transferase</keyword>
<proteinExistence type="inferred from homology"/>
<evidence type="ECO:0000256" key="6">
    <source>
        <dbReference type="ARBA" id="ARBA00047942"/>
    </source>
</evidence>
<dbReference type="AlphaFoldDB" id="A4JFR5"/>
<evidence type="ECO:0000259" key="8">
    <source>
        <dbReference type="Pfam" id="PF07669"/>
    </source>
</evidence>
<name>A4JFR5_BURVG</name>
<dbReference type="PANTHER" id="PTHR33841:SF5">
    <property type="entry name" value="DNA METHYLASE (MODIFICATION METHYLASE) (METHYLTRANSFERASE)-RELATED"/>
    <property type="match status" value="1"/>
</dbReference>
<dbReference type="GO" id="GO:0006304">
    <property type="term" value="P:DNA modification"/>
    <property type="evidence" value="ECO:0007669"/>
    <property type="project" value="InterPro"/>
</dbReference>